<keyword evidence="2" id="KW-0472">Membrane</keyword>
<dbReference type="SUPFAM" id="SSF48452">
    <property type="entry name" value="TPR-like"/>
    <property type="match status" value="1"/>
</dbReference>
<comment type="caution">
    <text evidence="4">The sequence shown here is derived from an EMBL/GenBank/DDBJ whole genome shotgun (WGS) entry which is preliminary data.</text>
</comment>
<evidence type="ECO:0000256" key="2">
    <source>
        <dbReference type="SAM" id="Phobius"/>
    </source>
</evidence>
<reference evidence="4 5" key="1">
    <citation type="submission" date="2006-03" db="EMBL/GenBank/DDBJ databases">
        <authorList>
            <person name="Pinhassi J."/>
            <person name="Pedros-Alio C."/>
            <person name="Ferriera S."/>
            <person name="Johnson J."/>
            <person name="Kravitz S."/>
            <person name="Halpern A."/>
            <person name="Remington K."/>
            <person name="Beeson K."/>
            <person name="Tran B."/>
            <person name="Rogers Y.-H."/>
            <person name="Friedman R."/>
            <person name="Venter J.C."/>
        </authorList>
    </citation>
    <scope>NUCLEOTIDE SEQUENCE [LARGE SCALE GENOMIC DNA]</scope>
    <source>
        <strain evidence="4 5">RED65</strain>
    </source>
</reference>
<keyword evidence="5" id="KW-1185">Reference proteome</keyword>
<dbReference type="STRING" id="207949.RED65_12997"/>
<keyword evidence="2" id="KW-0812">Transmembrane</keyword>
<sequence length="298" mass="34697">MRRIVAVILLSTFWAHSWAQTDSEQEKSFSKKEEERVNNLQQPLYTPFVERYVLDELKALRTEMNNQRVDLQKQILDREHQSVDRAVRYATDTVTYFFYLIAAATSILVVVGWTSIRDIKDRVHSLADEEINRLIKEYEKRLRGVEKQLKQKTLDIQENREEIELTQEIQNLWLKAAQETNVHQKVAVYDQILQMKPNDGEALTYKADAVLEIPEPQWAINLCHQALKIDPENIHALYQLACAHAAMDQFNEAVTYLSRVLESSESYRDAIMSDEALLPLQGFEPFDSLMNPISEEQV</sequence>
<proteinExistence type="predicted"/>
<feature type="coiled-coil region" evidence="1">
    <location>
        <begin position="128"/>
        <end position="162"/>
    </location>
</feature>
<evidence type="ECO:0000256" key="1">
    <source>
        <dbReference type="SAM" id="Coils"/>
    </source>
</evidence>
<dbReference type="InterPro" id="IPR011990">
    <property type="entry name" value="TPR-like_helical_dom_sf"/>
</dbReference>
<protein>
    <submittedName>
        <fullName evidence="4">TPR repeat domain protein</fullName>
    </submittedName>
</protein>
<dbReference type="SMART" id="SM00028">
    <property type="entry name" value="TPR"/>
    <property type="match status" value="2"/>
</dbReference>
<dbReference type="Proteomes" id="UP000004263">
    <property type="component" value="Unassembled WGS sequence"/>
</dbReference>
<dbReference type="OrthoDB" id="9792573at2"/>
<name>Q1MZC1_9GAMM</name>
<dbReference type="NCBIfam" id="NF047558">
    <property type="entry name" value="TPR_END_plus"/>
    <property type="match status" value="1"/>
</dbReference>
<keyword evidence="3" id="KW-0732">Signal</keyword>
<keyword evidence="1" id="KW-0175">Coiled coil</keyword>
<dbReference type="Gene3D" id="1.25.40.10">
    <property type="entry name" value="Tetratricopeptide repeat domain"/>
    <property type="match status" value="1"/>
</dbReference>
<evidence type="ECO:0000313" key="4">
    <source>
        <dbReference type="EMBL" id="EAT11345.1"/>
    </source>
</evidence>
<dbReference type="Pfam" id="PF14559">
    <property type="entry name" value="TPR_19"/>
    <property type="match status" value="1"/>
</dbReference>
<feature type="chain" id="PRO_5004194456" evidence="3">
    <location>
        <begin position="20"/>
        <end position="298"/>
    </location>
</feature>
<feature type="transmembrane region" description="Helical" evidence="2">
    <location>
        <begin position="96"/>
        <end position="116"/>
    </location>
</feature>
<dbReference type="EMBL" id="AAQH01000019">
    <property type="protein sequence ID" value="EAT11345.1"/>
    <property type="molecule type" value="Genomic_DNA"/>
</dbReference>
<dbReference type="InterPro" id="IPR019734">
    <property type="entry name" value="TPR_rpt"/>
</dbReference>
<dbReference type="AlphaFoldDB" id="Q1MZC1"/>
<keyword evidence="2" id="KW-1133">Transmembrane helix</keyword>
<dbReference type="RefSeq" id="WP_007018602.1">
    <property type="nucleotide sequence ID" value="NZ_CH724117.1"/>
</dbReference>
<feature type="signal peptide" evidence="3">
    <location>
        <begin position="1"/>
        <end position="19"/>
    </location>
</feature>
<accession>Q1MZC1</accession>
<evidence type="ECO:0000313" key="5">
    <source>
        <dbReference type="Proteomes" id="UP000004263"/>
    </source>
</evidence>
<evidence type="ECO:0000256" key="3">
    <source>
        <dbReference type="SAM" id="SignalP"/>
    </source>
</evidence>
<organism evidence="4 5">
    <name type="scientific">Bermanella marisrubri</name>
    <dbReference type="NCBI Taxonomy" id="207949"/>
    <lineage>
        <taxon>Bacteria</taxon>
        <taxon>Pseudomonadati</taxon>
        <taxon>Pseudomonadota</taxon>
        <taxon>Gammaproteobacteria</taxon>
        <taxon>Oceanospirillales</taxon>
        <taxon>Oceanospirillaceae</taxon>
        <taxon>Bermanella</taxon>
    </lineage>
</organism>
<dbReference type="HOGENOM" id="CLU_076363_0_0_6"/>
<gene>
    <name evidence="4" type="ORF">RED65_12997</name>
</gene>